<dbReference type="InterPro" id="IPR007829">
    <property type="entry name" value="TM2"/>
</dbReference>
<dbReference type="EMBL" id="JANFXK010000008">
    <property type="protein sequence ID" value="MCQ4636759.1"/>
    <property type="molecule type" value="Genomic_DNA"/>
</dbReference>
<evidence type="ECO:0000313" key="8">
    <source>
        <dbReference type="Proteomes" id="UP001524502"/>
    </source>
</evidence>
<keyword evidence="4 5" id="KW-0472">Membrane</keyword>
<evidence type="ECO:0000256" key="5">
    <source>
        <dbReference type="SAM" id="Phobius"/>
    </source>
</evidence>
<evidence type="ECO:0000256" key="2">
    <source>
        <dbReference type="ARBA" id="ARBA00022692"/>
    </source>
</evidence>
<protein>
    <submittedName>
        <fullName evidence="7">TM2 domain-containing protein</fullName>
    </submittedName>
</protein>
<feature type="transmembrane region" description="Helical" evidence="5">
    <location>
        <begin position="65"/>
        <end position="82"/>
    </location>
</feature>
<dbReference type="Proteomes" id="UP001524502">
    <property type="component" value="Unassembled WGS sequence"/>
</dbReference>
<organism evidence="7 8">
    <name type="scientific">Anaerovorax odorimutans</name>
    <dbReference type="NCBI Taxonomy" id="109327"/>
    <lineage>
        <taxon>Bacteria</taxon>
        <taxon>Bacillati</taxon>
        <taxon>Bacillota</taxon>
        <taxon>Clostridia</taxon>
        <taxon>Peptostreptococcales</taxon>
        <taxon>Anaerovoracaceae</taxon>
        <taxon>Anaerovorax</taxon>
    </lineage>
</organism>
<keyword evidence="2 5" id="KW-0812">Transmembrane</keyword>
<dbReference type="Pfam" id="PF05154">
    <property type="entry name" value="TM2"/>
    <property type="match status" value="1"/>
</dbReference>
<name>A0ABT1RNL6_9FIRM</name>
<comment type="subcellular location">
    <subcellularLocation>
        <location evidence="1">Membrane</location>
        <topology evidence="1">Multi-pass membrane protein</topology>
    </subcellularLocation>
</comment>
<evidence type="ECO:0000256" key="3">
    <source>
        <dbReference type="ARBA" id="ARBA00022989"/>
    </source>
</evidence>
<feature type="transmembrane region" description="Helical" evidence="5">
    <location>
        <begin position="41"/>
        <end position="58"/>
    </location>
</feature>
<dbReference type="RefSeq" id="WP_256131955.1">
    <property type="nucleotide sequence ID" value="NZ_JANFXK010000008.1"/>
</dbReference>
<evidence type="ECO:0000256" key="1">
    <source>
        <dbReference type="ARBA" id="ARBA00004141"/>
    </source>
</evidence>
<proteinExistence type="predicted"/>
<accession>A0ABT1RNL6</accession>
<reference evidence="7 8" key="1">
    <citation type="submission" date="2022-06" db="EMBL/GenBank/DDBJ databases">
        <title>Isolation of gut microbiota from human fecal samples.</title>
        <authorList>
            <person name="Pamer E.G."/>
            <person name="Barat B."/>
            <person name="Waligurski E."/>
            <person name="Medina S."/>
            <person name="Paddock L."/>
            <person name="Mostad J."/>
        </authorList>
    </citation>
    <scope>NUCLEOTIDE SEQUENCE [LARGE SCALE GENOMIC DNA]</scope>
    <source>
        <strain evidence="7 8">SL.3.17</strain>
    </source>
</reference>
<evidence type="ECO:0000256" key="4">
    <source>
        <dbReference type="ARBA" id="ARBA00023136"/>
    </source>
</evidence>
<evidence type="ECO:0000259" key="6">
    <source>
        <dbReference type="Pfam" id="PF05154"/>
    </source>
</evidence>
<keyword evidence="3 5" id="KW-1133">Transmembrane helix</keyword>
<sequence>MLDVETLKKYIGPGHEAETKALLANCEQSKLNNLTFKNPKIALILSIFLGFIGIDRLYQGGPKMFLCKLAMLVLTFGTWWLADIYFSRHTVEEANYNKLLAAAA</sequence>
<gene>
    <name evidence="7" type="ORF">NE619_08450</name>
</gene>
<feature type="domain" description="TM2" evidence="6">
    <location>
        <begin position="37"/>
        <end position="84"/>
    </location>
</feature>
<keyword evidence="8" id="KW-1185">Reference proteome</keyword>
<evidence type="ECO:0000313" key="7">
    <source>
        <dbReference type="EMBL" id="MCQ4636759.1"/>
    </source>
</evidence>
<comment type="caution">
    <text evidence="7">The sequence shown here is derived from an EMBL/GenBank/DDBJ whole genome shotgun (WGS) entry which is preliminary data.</text>
</comment>